<feature type="domain" description="YjiS-like" evidence="1">
    <location>
        <begin position="31"/>
        <end position="61"/>
    </location>
</feature>
<dbReference type="Proteomes" id="UP001271780">
    <property type="component" value="Unassembled WGS sequence"/>
</dbReference>
<accession>A0ABU4XAL9</accession>
<keyword evidence="3" id="KW-1185">Reference proteome</keyword>
<dbReference type="RefSeq" id="WP_320264026.1">
    <property type="nucleotide sequence ID" value="NZ_JAVIIX010000004.1"/>
</dbReference>
<evidence type="ECO:0000313" key="2">
    <source>
        <dbReference type="EMBL" id="MDX8471835.1"/>
    </source>
</evidence>
<name>A0ABU4XAL9_9HYPH</name>
<evidence type="ECO:0000313" key="3">
    <source>
        <dbReference type="Proteomes" id="UP001271780"/>
    </source>
</evidence>
<gene>
    <name evidence="2" type="ORF">RFM27_07120</name>
</gene>
<dbReference type="Pfam" id="PF06568">
    <property type="entry name" value="YjiS-like"/>
    <property type="match status" value="1"/>
</dbReference>
<dbReference type="InterPro" id="IPR009506">
    <property type="entry name" value="YjiS-like"/>
</dbReference>
<protein>
    <submittedName>
        <fullName evidence="2">DUF1127 domain-containing protein</fullName>
    </submittedName>
</protein>
<evidence type="ECO:0000259" key="1">
    <source>
        <dbReference type="Pfam" id="PF06568"/>
    </source>
</evidence>
<proteinExistence type="predicted"/>
<reference evidence="2 3" key="1">
    <citation type="submission" date="2023-08" db="EMBL/GenBank/DDBJ databases">
        <title>Implementing the SeqCode for naming new Mesorhizobium species isolated from Vachellia karroo root nodules.</title>
        <authorList>
            <person name="Van Lill M."/>
        </authorList>
    </citation>
    <scope>NUCLEOTIDE SEQUENCE [LARGE SCALE GENOMIC DNA]</scope>
    <source>
        <strain evidence="2 3">VK23A</strain>
    </source>
</reference>
<organism evidence="2 3">
    <name type="scientific">Mesorhizobium dulcispinae</name>
    <dbReference type="NCBI Taxonomy" id="3072316"/>
    <lineage>
        <taxon>Bacteria</taxon>
        <taxon>Pseudomonadati</taxon>
        <taxon>Pseudomonadota</taxon>
        <taxon>Alphaproteobacteria</taxon>
        <taxon>Hyphomicrobiales</taxon>
        <taxon>Phyllobacteriaceae</taxon>
        <taxon>Mesorhizobium</taxon>
    </lineage>
</organism>
<sequence>MTTLDRTISASGRAGFSLPGFAGRALRLAYRAMKMRSERAALQAMPDHMLKDIGISRSQIEHYTRVRLAPSDTEGTGR</sequence>
<dbReference type="EMBL" id="JAVIIZ010000003">
    <property type="protein sequence ID" value="MDX8471835.1"/>
    <property type="molecule type" value="Genomic_DNA"/>
</dbReference>
<comment type="caution">
    <text evidence="2">The sequence shown here is derived from an EMBL/GenBank/DDBJ whole genome shotgun (WGS) entry which is preliminary data.</text>
</comment>